<keyword evidence="4 5" id="KW-0472">Membrane</keyword>
<dbReference type="Pfam" id="PF07690">
    <property type="entry name" value="MFS_1"/>
    <property type="match status" value="1"/>
</dbReference>
<dbReference type="PROSITE" id="PS50850">
    <property type="entry name" value="MFS"/>
    <property type="match status" value="1"/>
</dbReference>
<dbReference type="AlphaFoldDB" id="A0A8J7Z0B2"/>
<protein>
    <submittedName>
        <fullName evidence="7">MFS transporter</fullName>
    </submittedName>
</protein>
<dbReference type="InterPro" id="IPR036259">
    <property type="entry name" value="MFS_trans_sf"/>
</dbReference>
<feature type="transmembrane region" description="Helical" evidence="5">
    <location>
        <begin position="370"/>
        <end position="388"/>
    </location>
</feature>
<evidence type="ECO:0000259" key="6">
    <source>
        <dbReference type="PROSITE" id="PS50850"/>
    </source>
</evidence>
<keyword evidence="8" id="KW-1185">Reference proteome</keyword>
<keyword evidence="2 5" id="KW-0812">Transmembrane</keyword>
<name>A0A8J7Z0B2_9CYAN</name>
<evidence type="ECO:0000313" key="7">
    <source>
        <dbReference type="EMBL" id="NDJ17804.1"/>
    </source>
</evidence>
<evidence type="ECO:0000256" key="3">
    <source>
        <dbReference type="ARBA" id="ARBA00022989"/>
    </source>
</evidence>
<feature type="transmembrane region" description="Helical" evidence="5">
    <location>
        <begin position="394"/>
        <end position="414"/>
    </location>
</feature>
<evidence type="ECO:0000256" key="5">
    <source>
        <dbReference type="SAM" id="Phobius"/>
    </source>
</evidence>
<dbReference type="PANTHER" id="PTHR23526:SF2">
    <property type="entry name" value="MAJOR FACILITATOR SUPERFAMILY (MFS) PROFILE DOMAIN-CONTAINING PROTEIN"/>
    <property type="match status" value="1"/>
</dbReference>
<evidence type="ECO:0000313" key="8">
    <source>
        <dbReference type="Proteomes" id="UP000646053"/>
    </source>
</evidence>
<evidence type="ECO:0000256" key="4">
    <source>
        <dbReference type="ARBA" id="ARBA00023136"/>
    </source>
</evidence>
<comment type="caution">
    <text evidence="7">The sequence shown here is derived from an EMBL/GenBank/DDBJ whole genome shotgun (WGS) entry which is preliminary data.</text>
</comment>
<dbReference type="InterPro" id="IPR020846">
    <property type="entry name" value="MFS_dom"/>
</dbReference>
<dbReference type="EMBL" id="WVIE01000010">
    <property type="protein sequence ID" value="NDJ17804.1"/>
    <property type="molecule type" value="Genomic_DNA"/>
</dbReference>
<sequence>MAIDFFQRGVVKRVAVELGTTETITHLSQESPEPITGTEPVFSLGAEPESRLSKADIRQSLRASTLDGIFATVFSNIAGGVLLSNFLVGLHANPTEIGMLASIPMLANLMQPLGAYLGDRTPSRHNYCLWIYIPARLGWLLLIVGIALFSSNHIDAHVLIVWTLVILLVTHVMGAFGSASWLSWMAALVPRRLRGRYFSIRNSASNLTCLISIPLAGLGVSLFPKGAIAGYGVVLLIGILAGLLSLAFQWRMTDINPQQQNDLQNAEAQADLIPSLSANGEEKRFDSRTIAPQSAIAAILQDGNFLRFLGYFGVWMFSVNLSAPFFNLYMLDNLAIDVRWVTLYNSLTAGANLIMLIFWGKLADRVGNRFLLLTVGVLVAATPILWLGTGTDALSLWLWLPLLHIVAGGTWAAIDLCNNNIQLGIAPLRNQSSYFAVAAAIAGVSGALGTTAGGFLAQFADYGGLPGLFVLSTGVRFVALLPLVFVQEERRTSVRQLLRALLPLKSQPISTESIDLIH</sequence>
<feature type="transmembrane region" description="Helical" evidence="5">
    <location>
        <begin position="129"/>
        <end position="150"/>
    </location>
</feature>
<evidence type="ECO:0000256" key="1">
    <source>
        <dbReference type="ARBA" id="ARBA00004651"/>
    </source>
</evidence>
<dbReference type="GO" id="GO:0022857">
    <property type="term" value="F:transmembrane transporter activity"/>
    <property type="evidence" value="ECO:0007669"/>
    <property type="project" value="InterPro"/>
</dbReference>
<gene>
    <name evidence="7" type="ORF">GS601_10950</name>
</gene>
<feature type="domain" description="Major facilitator superfamily (MFS) profile" evidence="6">
    <location>
        <begin position="296"/>
        <end position="518"/>
    </location>
</feature>
<dbReference type="PANTHER" id="PTHR23526">
    <property type="entry name" value="INTEGRAL MEMBRANE TRANSPORT PROTEIN-RELATED"/>
    <property type="match status" value="1"/>
</dbReference>
<dbReference type="InterPro" id="IPR011701">
    <property type="entry name" value="MFS"/>
</dbReference>
<dbReference type="GO" id="GO:0005886">
    <property type="term" value="C:plasma membrane"/>
    <property type="evidence" value="ECO:0007669"/>
    <property type="project" value="UniProtKB-SubCell"/>
</dbReference>
<feature type="transmembrane region" description="Helical" evidence="5">
    <location>
        <begin position="465"/>
        <end position="486"/>
    </location>
</feature>
<dbReference type="InterPro" id="IPR052528">
    <property type="entry name" value="Sugar_transport-like"/>
</dbReference>
<reference evidence="7" key="1">
    <citation type="submission" date="2019-12" db="EMBL/GenBank/DDBJ databases">
        <title>High-Quality draft genome sequences of three cyanobacteria isolated from the limestone walls of the Old Cathedral of Coimbra.</title>
        <authorList>
            <person name="Tiago I."/>
            <person name="Soares F."/>
            <person name="Portugal A."/>
        </authorList>
    </citation>
    <scope>NUCLEOTIDE SEQUENCE</scope>
    <source>
        <strain evidence="7">A</strain>
    </source>
</reference>
<dbReference type="Gene3D" id="1.20.1250.20">
    <property type="entry name" value="MFS general substrate transporter like domains"/>
    <property type="match status" value="2"/>
</dbReference>
<comment type="subcellular location">
    <subcellularLocation>
        <location evidence="1">Cell membrane</location>
        <topology evidence="1">Multi-pass membrane protein</topology>
    </subcellularLocation>
</comment>
<feature type="transmembrane region" description="Helical" evidence="5">
    <location>
        <begin position="434"/>
        <end position="459"/>
    </location>
</feature>
<feature type="transmembrane region" description="Helical" evidence="5">
    <location>
        <begin position="203"/>
        <end position="222"/>
    </location>
</feature>
<keyword evidence="3 5" id="KW-1133">Transmembrane helix</keyword>
<dbReference type="SUPFAM" id="SSF103473">
    <property type="entry name" value="MFS general substrate transporter"/>
    <property type="match status" value="1"/>
</dbReference>
<feature type="transmembrane region" description="Helical" evidence="5">
    <location>
        <begin position="228"/>
        <end position="248"/>
    </location>
</feature>
<accession>A0A8J7Z0B2</accession>
<proteinExistence type="predicted"/>
<feature type="transmembrane region" description="Helical" evidence="5">
    <location>
        <begin position="338"/>
        <end position="358"/>
    </location>
</feature>
<feature type="transmembrane region" description="Helical" evidence="5">
    <location>
        <begin position="156"/>
        <end position="182"/>
    </location>
</feature>
<organism evidence="7 8">
    <name type="scientific">Myxacorys almedinensis A</name>
    <dbReference type="NCBI Taxonomy" id="2690445"/>
    <lineage>
        <taxon>Bacteria</taxon>
        <taxon>Bacillati</taxon>
        <taxon>Cyanobacteriota</taxon>
        <taxon>Cyanophyceae</taxon>
        <taxon>Leptolyngbyales</taxon>
        <taxon>Leptolyngbyaceae</taxon>
        <taxon>Myxacorys</taxon>
        <taxon>Myxacorys almedinensis</taxon>
    </lineage>
</organism>
<feature type="transmembrane region" description="Helical" evidence="5">
    <location>
        <begin position="68"/>
        <end position="91"/>
    </location>
</feature>
<evidence type="ECO:0000256" key="2">
    <source>
        <dbReference type="ARBA" id="ARBA00022692"/>
    </source>
</evidence>
<feature type="transmembrane region" description="Helical" evidence="5">
    <location>
        <begin position="308"/>
        <end position="326"/>
    </location>
</feature>
<dbReference type="Proteomes" id="UP000646053">
    <property type="component" value="Unassembled WGS sequence"/>
</dbReference>